<dbReference type="Proteomes" id="UP001371456">
    <property type="component" value="Unassembled WGS sequence"/>
</dbReference>
<sequence length="88" mass="10192">MTGKLRELLIFGGALRSFKASEMVKIHCNRNETAKRPVQSNLPITSYQIQGSKHAIGLGNMYEKLKFPTKWLVLLDWWLKLLAKHRKI</sequence>
<proteinExistence type="predicted"/>
<evidence type="ECO:0000313" key="1">
    <source>
        <dbReference type="EMBL" id="KAK6782560.1"/>
    </source>
</evidence>
<gene>
    <name evidence="1" type="ORF">RDI58_020356</name>
</gene>
<dbReference type="EMBL" id="JBANQN010000008">
    <property type="protein sequence ID" value="KAK6782560.1"/>
    <property type="molecule type" value="Genomic_DNA"/>
</dbReference>
<comment type="caution">
    <text evidence="1">The sequence shown here is derived from an EMBL/GenBank/DDBJ whole genome shotgun (WGS) entry which is preliminary data.</text>
</comment>
<keyword evidence="2" id="KW-1185">Reference proteome</keyword>
<dbReference type="AlphaFoldDB" id="A0AAN8Y7G9"/>
<accession>A0AAN8Y7G9</accession>
<evidence type="ECO:0000313" key="2">
    <source>
        <dbReference type="Proteomes" id="UP001371456"/>
    </source>
</evidence>
<organism evidence="1 2">
    <name type="scientific">Solanum bulbocastanum</name>
    <name type="common">Wild potato</name>
    <dbReference type="NCBI Taxonomy" id="147425"/>
    <lineage>
        <taxon>Eukaryota</taxon>
        <taxon>Viridiplantae</taxon>
        <taxon>Streptophyta</taxon>
        <taxon>Embryophyta</taxon>
        <taxon>Tracheophyta</taxon>
        <taxon>Spermatophyta</taxon>
        <taxon>Magnoliopsida</taxon>
        <taxon>eudicotyledons</taxon>
        <taxon>Gunneridae</taxon>
        <taxon>Pentapetalae</taxon>
        <taxon>asterids</taxon>
        <taxon>lamiids</taxon>
        <taxon>Solanales</taxon>
        <taxon>Solanaceae</taxon>
        <taxon>Solanoideae</taxon>
        <taxon>Solaneae</taxon>
        <taxon>Solanum</taxon>
    </lineage>
</organism>
<name>A0AAN8Y7G9_SOLBU</name>
<protein>
    <submittedName>
        <fullName evidence="1">Uncharacterized protein</fullName>
    </submittedName>
</protein>
<reference evidence="1 2" key="1">
    <citation type="submission" date="2024-02" db="EMBL/GenBank/DDBJ databases">
        <title>de novo genome assembly of Solanum bulbocastanum strain 11H21.</title>
        <authorList>
            <person name="Hosaka A.J."/>
        </authorList>
    </citation>
    <scope>NUCLEOTIDE SEQUENCE [LARGE SCALE GENOMIC DNA]</scope>
    <source>
        <tissue evidence="1">Young leaves</tissue>
    </source>
</reference>